<dbReference type="InterPro" id="IPR014721">
    <property type="entry name" value="Ribsml_uS5_D2-typ_fold_subgr"/>
</dbReference>
<dbReference type="OMA" id="VCTYGGV"/>
<keyword evidence="5" id="KW-0444">Lipid biosynthesis</keyword>
<evidence type="ECO:0000256" key="10">
    <source>
        <dbReference type="ARBA" id="ARBA00022842"/>
    </source>
</evidence>
<dbReference type="UniPathway" id="UPA00057">
    <property type="reaction ID" value="UER00098"/>
</dbReference>
<gene>
    <name evidence="20" type="ORF">CTHT_0065480</name>
</gene>
<feature type="region of interest" description="Disordered" evidence="17">
    <location>
        <begin position="121"/>
        <end position="146"/>
    </location>
</feature>
<dbReference type="PRINTS" id="PR00959">
    <property type="entry name" value="MEVGALKINASE"/>
</dbReference>
<evidence type="ECO:0000256" key="14">
    <source>
        <dbReference type="ARBA" id="ARBA00023221"/>
    </source>
</evidence>
<evidence type="ECO:0000256" key="8">
    <source>
        <dbReference type="ARBA" id="ARBA00022777"/>
    </source>
</evidence>
<dbReference type="GeneID" id="18260586"/>
<evidence type="ECO:0000256" key="7">
    <source>
        <dbReference type="ARBA" id="ARBA00022741"/>
    </source>
</evidence>
<evidence type="ECO:0000256" key="13">
    <source>
        <dbReference type="ARBA" id="ARBA00023166"/>
    </source>
</evidence>
<keyword evidence="11" id="KW-0756">Sterol biosynthesis</keyword>
<comment type="similarity">
    <text evidence="2">Belongs to the GHMP kinase family. Mevalonate kinase subfamily.</text>
</comment>
<evidence type="ECO:0000256" key="16">
    <source>
        <dbReference type="ARBA" id="ARBA00029438"/>
    </source>
</evidence>
<dbReference type="InterPro" id="IPR036554">
    <property type="entry name" value="GHMP_kinase_C_sf"/>
</dbReference>
<dbReference type="Gene3D" id="3.30.230.10">
    <property type="match status" value="1"/>
</dbReference>
<evidence type="ECO:0000256" key="4">
    <source>
        <dbReference type="ARBA" id="ARBA00022490"/>
    </source>
</evidence>
<dbReference type="AlphaFoldDB" id="G0SG90"/>
<keyword evidence="6" id="KW-0808">Transferase</keyword>
<evidence type="ECO:0000256" key="2">
    <source>
        <dbReference type="ARBA" id="ARBA00006495"/>
    </source>
</evidence>
<dbReference type="SUPFAM" id="SSF54211">
    <property type="entry name" value="Ribosomal protein S5 domain 2-like"/>
    <property type="match status" value="1"/>
</dbReference>
<dbReference type="InterPro" id="IPR006203">
    <property type="entry name" value="GHMP_knse_ATP-bd_CS"/>
</dbReference>
<sequence>MTTQSVTNGQHGLSNGCYGFLNGFDGSANGYNGLTNGRNGCNHNSETNNSTLNGGHSAGLSKGFANGTGPHVLRMANGLGFKSIGSRERRALSSPVSPPADLPFIQPVSAKLKPIIKTDLANGQPSRAAEDSTEPKTSSPTDSTSTLIADSVPMESAFMVSAPGKVIVFGEHAVVHGKAAIAASVSLRSYLLVSKRSKPDGTITLKFPDINFDHSWNIDDLPWDLFSRPDKKKHYHDVVTELDPELVAAIEPHTADVSPHIKSEKERKIHQSSAGAFLYMFLMLGDPDWTFRGTHFTLRSTIPIGAGLGSSATIAVCLATALLRRSDALAGPRPNMPSNEARIQLERINSWAYVYEMFIHGNPSGVDNTVATQGKALHFRRPDYKKRPEVEPIWSFPKLPLLLVNTKVEKSTKNLVSKVKERKEELPEVVEPILDAIGMITDISQKFLEPTSCNKQPMGSQGLRRELLAINDHLMVSLKASEAQLQRAEELEMVEPIAEASKNILDAYINVSKTSDCDLLSEESRCRLLGELMSTNHCLLKALGVSHERLERVRELVDKRGIGWTKLTGAGGGGCSITLLKPGVSRETLNDLETELEKEGYQRFESTLGGDGVGVLDPVILGKPGENDHGAHIDLNQFLSAKGNEGIERLVGVRGKEGERMGWKFWRIDSGI</sequence>
<dbReference type="EC" id="2.7.1.36" evidence="3"/>
<proteinExistence type="inferred from homology"/>
<keyword evidence="11" id="KW-0752">Steroid biosynthesis</keyword>
<keyword evidence="4" id="KW-0963">Cytoplasm</keyword>
<protein>
    <recommendedName>
        <fullName evidence="3">mevalonate kinase</fullName>
        <ecNumber evidence="3">2.7.1.36</ecNumber>
    </recommendedName>
</protein>
<dbReference type="GO" id="GO:0004496">
    <property type="term" value="F:mevalonate kinase activity"/>
    <property type="evidence" value="ECO:0007669"/>
    <property type="project" value="UniProtKB-EC"/>
</dbReference>
<evidence type="ECO:0000313" key="20">
    <source>
        <dbReference type="EMBL" id="EGS17229.1"/>
    </source>
</evidence>
<evidence type="ECO:0000256" key="12">
    <source>
        <dbReference type="ARBA" id="ARBA00023098"/>
    </source>
</evidence>
<dbReference type="RefSeq" id="XP_006696847.1">
    <property type="nucleotide sequence ID" value="XM_006696784.1"/>
</dbReference>
<dbReference type="eggNOG" id="KOG1511">
    <property type="taxonomic scope" value="Eukaryota"/>
</dbReference>
<comment type="pathway">
    <text evidence="16">Isoprenoid biosynthesis; isopentenyl diphosphate biosynthesis via mevalonate pathway; isopentenyl diphosphate from (R)-mevalonate: step 1/3.</text>
</comment>
<comment type="catalytic activity">
    <reaction evidence="15">
        <text>(R)-mevalonate + ATP = (R)-5-phosphomevalonate + ADP + H(+)</text>
        <dbReference type="Rhea" id="RHEA:17065"/>
        <dbReference type="ChEBI" id="CHEBI:15378"/>
        <dbReference type="ChEBI" id="CHEBI:30616"/>
        <dbReference type="ChEBI" id="CHEBI:36464"/>
        <dbReference type="ChEBI" id="CHEBI:58146"/>
        <dbReference type="ChEBI" id="CHEBI:456216"/>
        <dbReference type="EC" id="2.7.1.36"/>
    </reaction>
    <physiologicalReaction direction="left-to-right" evidence="15">
        <dbReference type="Rhea" id="RHEA:17066"/>
    </physiologicalReaction>
</comment>
<feature type="compositionally biased region" description="Low complexity" evidence="17">
    <location>
        <begin position="135"/>
        <end position="146"/>
    </location>
</feature>
<dbReference type="OrthoDB" id="1652964at2759"/>
<keyword evidence="12" id="KW-0443">Lipid metabolism</keyword>
<dbReference type="Pfam" id="PF08544">
    <property type="entry name" value="GHMP_kinases_C"/>
    <property type="match status" value="1"/>
</dbReference>
<dbReference type="InterPro" id="IPR020568">
    <property type="entry name" value="Ribosomal_Su5_D2-typ_SF"/>
</dbReference>
<reference evidence="20 21" key="1">
    <citation type="journal article" date="2011" name="Cell">
        <title>Insight into structure and assembly of the nuclear pore complex by utilizing the genome of a eukaryotic thermophile.</title>
        <authorList>
            <person name="Amlacher S."/>
            <person name="Sarges P."/>
            <person name="Flemming D."/>
            <person name="van Noort V."/>
            <person name="Kunze R."/>
            <person name="Devos D.P."/>
            <person name="Arumugam M."/>
            <person name="Bork P."/>
            <person name="Hurt E."/>
        </authorList>
    </citation>
    <scope>NUCLEOTIDE SEQUENCE [LARGE SCALE GENOMIC DNA]</scope>
    <source>
        <strain evidence="21">DSM 1495 / CBS 144.50 / IMI 039719</strain>
    </source>
</reference>
<name>G0SG90_CHATD</name>
<feature type="domain" description="GHMP kinase C-terminal" evidence="19">
    <location>
        <begin position="527"/>
        <end position="582"/>
    </location>
</feature>
<keyword evidence="10" id="KW-0460">Magnesium</keyword>
<accession>G0SG90</accession>
<comment type="subcellular location">
    <subcellularLocation>
        <location evidence="1">Cytoplasm</location>
    </subcellularLocation>
</comment>
<evidence type="ECO:0000313" key="21">
    <source>
        <dbReference type="Proteomes" id="UP000008066"/>
    </source>
</evidence>
<dbReference type="PROSITE" id="PS00627">
    <property type="entry name" value="GHMP_KINASES_ATP"/>
    <property type="match status" value="1"/>
</dbReference>
<keyword evidence="9" id="KW-0067">ATP-binding</keyword>
<dbReference type="Proteomes" id="UP000008066">
    <property type="component" value="Unassembled WGS sequence"/>
</dbReference>
<organism evidence="21">
    <name type="scientific">Chaetomium thermophilum (strain DSM 1495 / CBS 144.50 / IMI 039719)</name>
    <name type="common">Thermochaetoides thermophila</name>
    <dbReference type="NCBI Taxonomy" id="759272"/>
    <lineage>
        <taxon>Eukaryota</taxon>
        <taxon>Fungi</taxon>
        <taxon>Dikarya</taxon>
        <taxon>Ascomycota</taxon>
        <taxon>Pezizomycotina</taxon>
        <taxon>Sordariomycetes</taxon>
        <taxon>Sordariomycetidae</taxon>
        <taxon>Sordariales</taxon>
        <taxon>Chaetomiaceae</taxon>
        <taxon>Thermochaetoides</taxon>
    </lineage>
</organism>
<evidence type="ECO:0000259" key="19">
    <source>
        <dbReference type="Pfam" id="PF08544"/>
    </source>
</evidence>
<dbReference type="InterPro" id="IPR006205">
    <property type="entry name" value="Mev_gal_kin"/>
</dbReference>
<dbReference type="PANTHER" id="PTHR43290:SF2">
    <property type="entry name" value="MEVALONATE KINASE"/>
    <property type="match status" value="1"/>
</dbReference>
<dbReference type="HOGENOM" id="CLU_017814_1_0_1"/>
<dbReference type="SUPFAM" id="SSF55060">
    <property type="entry name" value="GHMP Kinase, C-terminal domain"/>
    <property type="match status" value="1"/>
</dbReference>
<evidence type="ECO:0000259" key="18">
    <source>
        <dbReference type="Pfam" id="PF00288"/>
    </source>
</evidence>
<dbReference type="InterPro" id="IPR006204">
    <property type="entry name" value="GHMP_kinase_N_dom"/>
</dbReference>
<evidence type="ECO:0000256" key="15">
    <source>
        <dbReference type="ARBA" id="ARBA00029310"/>
    </source>
</evidence>
<dbReference type="GO" id="GO:0005524">
    <property type="term" value="F:ATP binding"/>
    <property type="evidence" value="ECO:0007669"/>
    <property type="project" value="UniProtKB-KW"/>
</dbReference>
<keyword evidence="8 20" id="KW-0418">Kinase</keyword>
<dbReference type="FunFam" id="3.30.230.10:FF:000027">
    <property type="entry name" value="Mevalonate kinase"/>
    <property type="match status" value="1"/>
</dbReference>
<evidence type="ECO:0000256" key="5">
    <source>
        <dbReference type="ARBA" id="ARBA00022516"/>
    </source>
</evidence>
<dbReference type="KEGG" id="cthr:CTHT_0065480"/>
<dbReference type="Pfam" id="PF00288">
    <property type="entry name" value="GHMP_kinases_N"/>
    <property type="match status" value="1"/>
</dbReference>
<keyword evidence="14" id="KW-0753">Steroid metabolism</keyword>
<dbReference type="STRING" id="759272.G0SG90"/>
<dbReference type="EMBL" id="GL988047">
    <property type="protein sequence ID" value="EGS17229.1"/>
    <property type="molecule type" value="Genomic_DNA"/>
</dbReference>
<dbReference type="NCBIfam" id="TIGR00549">
    <property type="entry name" value="mevalon_kin"/>
    <property type="match status" value="1"/>
</dbReference>
<feature type="domain" description="GHMP kinase N-terminal" evidence="18">
    <location>
        <begin position="290"/>
        <end position="371"/>
    </location>
</feature>
<dbReference type="Gene3D" id="3.30.70.890">
    <property type="entry name" value="GHMP kinase, C-terminal domain"/>
    <property type="match status" value="2"/>
</dbReference>
<dbReference type="InterPro" id="IPR013750">
    <property type="entry name" value="GHMP_kinase_C_dom"/>
</dbReference>
<keyword evidence="7" id="KW-0547">Nucleotide-binding</keyword>
<evidence type="ECO:0000256" key="3">
    <source>
        <dbReference type="ARBA" id="ARBA00012103"/>
    </source>
</evidence>
<dbReference type="GO" id="GO:0019287">
    <property type="term" value="P:isopentenyl diphosphate biosynthetic process, mevalonate pathway"/>
    <property type="evidence" value="ECO:0007669"/>
    <property type="project" value="UniProtKB-UniPathway"/>
</dbReference>
<dbReference type="GO" id="GO:0006696">
    <property type="term" value="P:ergosterol biosynthetic process"/>
    <property type="evidence" value="ECO:0007669"/>
    <property type="project" value="TreeGrafter"/>
</dbReference>
<evidence type="ECO:0000256" key="17">
    <source>
        <dbReference type="SAM" id="MobiDB-lite"/>
    </source>
</evidence>
<evidence type="ECO:0000256" key="1">
    <source>
        <dbReference type="ARBA" id="ARBA00004496"/>
    </source>
</evidence>
<evidence type="ECO:0000256" key="9">
    <source>
        <dbReference type="ARBA" id="ARBA00022840"/>
    </source>
</evidence>
<evidence type="ECO:0000256" key="11">
    <source>
        <dbReference type="ARBA" id="ARBA00023011"/>
    </source>
</evidence>
<dbReference type="PANTHER" id="PTHR43290">
    <property type="entry name" value="MEVALONATE KINASE"/>
    <property type="match status" value="1"/>
</dbReference>
<keyword evidence="13" id="KW-1207">Sterol metabolism</keyword>
<evidence type="ECO:0000256" key="6">
    <source>
        <dbReference type="ARBA" id="ARBA00022679"/>
    </source>
</evidence>
<dbReference type="GO" id="GO:0005829">
    <property type="term" value="C:cytosol"/>
    <property type="evidence" value="ECO:0007669"/>
    <property type="project" value="TreeGrafter"/>
</dbReference>
<keyword evidence="21" id="KW-1185">Reference proteome</keyword>